<evidence type="ECO:0000256" key="4">
    <source>
        <dbReference type="ARBA" id="ARBA00023002"/>
    </source>
</evidence>
<evidence type="ECO:0000313" key="10">
    <source>
        <dbReference type="Proteomes" id="UP000215289"/>
    </source>
</evidence>
<keyword evidence="5 6" id="KW-0408">Iron</keyword>
<comment type="similarity">
    <text evidence="2 7">Belongs to the cytochrome P450 family.</text>
</comment>
<dbReference type="InterPro" id="IPR001128">
    <property type="entry name" value="Cyt_P450"/>
</dbReference>
<dbReference type="Proteomes" id="UP000215289">
    <property type="component" value="Unassembled WGS sequence"/>
</dbReference>
<dbReference type="GO" id="GO:0004497">
    <property type="term" value="F:monooxygenase activity"/>
    <property type="evidence" value="ECO:0007669"/>
    <property type="project" value="UniProtKB-KW"/>
</dbReference>
<name>A0A229YMI6_9EURO</name>
<dbReference type="EMBL" id="NIDN02000215">
    <property type="protein sequence ID" value="RLL94315.1"/>
    <property type="molecule type" value="Genomic_DNA"/>
</dbReference>
<comment type="cofactor">
    <cofactor evidence="1 6">
        <name>heme</name>
        <dbReference type="ChEBI" id="CHEBI:30413"/>
    </cofactor>
</comment>
<keyword evidence="4 7" id="KW-0560">Oxidoreductase</keyword>
<dbReference type="STRING" id="1245748.A0A229YMI6"/>
<keyword evidence="8" id="KW-1133">Transmembrane helix</keyword>
<dbReference type="Gene3D" id="1.10.630.10">
    <property type="entry name" value="Cytochrome P450"/>
    <property type="match status" value="1"/>
</dbReference>
<accession>A0A229YMI6</accession>
<proteinExistence type="inferred from homology"/>
<dbReference type="PRINTS" id="PR00463">
    <property type="entry name" value="EP450I"/>
</dbReference>
<dbReference type="AlphaFoldDB" id="A0A229YMI6"/>
<dbReference type="InterPro" id="IPR002401">
    <property type="entry name" value="Cyt_P450_E_grp-I"/>
</dbReference>
<dbReference type="GO" id="GO:0020037">
    <property type="term" value="F:heme binding"/>
    <property type="evidence" value="ECO:0007669"/>
    <property type="project" value="InterPro"/>
</dbReference>
<dbReference type="PANTHER" id="PTHR24305:SF166">
    <property type="entry name" value="CYTOCHROME P450 12A4, MITOCHONDRIAL-RELATED"/>
    <property type="match status" value="1"/>
</dbReference>
<dbReference type="Pfam" id="PF00067">
    <property type="entry name" value="p450"/>
    <property type="match status" value="1"/>
</dbReference>
<evidence type="ECO:0000256" key="1">
    <source>
        <dbReference type="ARBA" id="ARBA00001971"/>
    </source>
</evidence>
<evidence type="ECO:0000256" key="6">
    <source>
        <dbReference type="PIRSR" id="PIRSR602401-1"/>
    </source>
</evidence>
<keyword evidence="8" id="KW-0812">Transmembrane</keyword>
<dbReference type="PANTHER" id="PTHR24305">
    <property type="entry name" value="CYTOCHROME P450"/>
    <property type="match status" value="1"/>
</dbReference>
<keyword evidence="7" id="KW-0503">Monooxygenase</keyword>
<evidence type="ECO:0000313" key="9">
    <source>
        <dbReference type="EMBL" id="RLL94315.1"/>
    </source>
</evidence>
<dbReference type="InterPro" id="IPR017972">
    <property type="entry name" value="Cyt_P450_CS"/>
</dbReference>
<protein>
    <recommendedName>
        <fullName evidence="11">Cytochrome P450 monooxygenase</fullName>
    </recommendedName>
</protein>
<dbReference type="InterPro" id="IPR036396">
    <property type="entry name" value="Cyt_P450_sf"/>
</dbReference>
<keyword evidence="3 6" id="KW-0479">Metal-binding</keyword>
<evidence type="ECO:0000256" key="7">
    <source>
        <dbReference type="RuleBase" id="RU000461"/>
    </source>
</evidence>
<keyword evidence="8" id="KW-0472">Membrane</keyword>
<dbReference type="GO" id="GO:0016705">
    <property type="term" value="F:oxidoreductase activity, acting on paired donors, with incorporation or reduction of molecular oxygen"/>
    <property type="evidence" value="ECO:0007669"/>
    <property type="project" value="InterPro"/>
</dbReference>
<comment type="caution">
    <text evidence="9">The sequence shown here is derived from an EMBL/GenBank/DDBJ whole genome shotgun (WGS) entry which is preliminary data.</text>
</comment>
<dbReference type="GO" id="GO:0005506">
    <property type="term" value="F:iron ion binding"/>
    <property type="evidence" value="ECO:0007669"/>
    <property type="project" value="InterPro"/>
</dbReference>
<reference evidence="9 10" key="1">
    <citation type="submission" date="2018-08" db="EMBL/GenBank/DDBJ databases">
        <title>Draft genome sequences of two Aspergillus turcosus clinical strains isolated from bronchoalveolar lavage fluid: one azole-susceptible and the other azole-resistant.</title>
        <authorList>
            <person name="Parent-Michaud M."/>
            <person name="Dufresne P.J."/>
            <person name="Fournier E."/>
            <person name="Martineau C."/>
            <person name="Moreira S."/>
            <person name="Perkins V."/>
            <person name="De Repentigny L."/>
            <person name="Dufresne S.F."/>
        </authorList>
    </citation>
    <scope>NUCLEOTIDE SEQUENCE [LARGE SCALE GENOMIC DNA]</scope>
    <source>
        <strain evidence="9">HMR AF 1038</strain>
    </source>
</reference>
<dbReference type="GO" id="GO:0044283">
    <property type="term" value="P:small molecule biosynthetic process"/>
    <property type="evidence" value="ECO:0007669"/>
    <property type="project" value="UniProtKB-ARBA"/>
</dbReference>
<feature type="binding site" description="axial binding residue" evidence="6">
    <location>
        <position position="454"/>
    </location>
    <ligand>
        <name>heme</name>
        <dbReference type="ChEBI" id="CHEBI:30413"/>
    </ligand>
    <ligandPart>
        <name>Fe</name>
        <dbReference type="ChEBI" id="CHEBI:18248"/>
    </ligandPart>
</feature>
<evidence type="ECO:0000256" key="8">
    <source>
        <dbReference type="SAM" id="Phobius"/>
    </source>
</evidence>
<sequence>MGIAAELLPALAREITIYHIVGALSLALLLYSASIVIYRLCFHPLRKIPGPWLAAATSWYEFYQDVILGGHYVKEYPVLHARYGPVVRVSPDRIHIGDPKFFHEVYSSGSKYLKDPNFFQTSGGISEALPALVNPEYHKRRRKMINSLFSLKSIEDLAPIVLGVIQRALKRAVDAHDKKKPLDIQQLYTGVTIDTIMRVLCDKQLYLIESEEEEPPFMATLRTFSENFFFMKHFPMLATLSAQMPSSWSERLLPGDAQFRRKVTEWIEEREAKHAQGVQAAEDGRKTILDMLLQPEDGSAPLSKASVVDETYSFCFAGTHTTSLTISMATYYLLRHPVKLEKLQEELKSVKKNREGLMEYRDVCKLPYLTAVIKESLRLSSPVPGVIPRVVPAGGLTWAGNYLPAGTSVSIAIRTVHDNPDLFPEPESFIPERWLESEDLDHWLVVFGKGSRACIGLNVAWMELYLCLANFFSHLDMSLYDTDEQSVQWDDCGNAMIHRHVKVTVEKVR</sequence>
<dbReference type="CDD" id="cd11062">
    <property type="entry name" value="CYP58-like"/>
    <property type="match status" value="1"/>
</dbReference>
<dbReference type="PRINTS" id="PR00385">
    <property type="entry name" value="P450"/>
</dbReference>
<evidence type="ECO:0000256" key="3">
    <source>
        <dbReference type="ARBA" id="ARBA00022723"/>
    </source>
</evidence>
<keyword evidence="6 7" id="KW-0349">Heme</keyword>
<evidence type="ECO:0008006" key="11">
    <source>
        <dbReference type="Google" id="ProtNLM"/>
    </source>
</evidence>
<gene>
    <name evidence="9" type="ORF">CFD26_103923</name>
</gene>
<evidence type="ECO:0000256" key="2">
    <source>
        <dbReference type="ARBA" id="ARBA00010617"/>
    </source>
</evidence>
<feature type="transmembrane region" description="Helical" evidence="8">
    <location>
        <begin position="17"/>
        <end position="38"/>
    </location>
</feature>
<keyword evidence="10" id="KW-1185">Reference proteome</keyword>
<dbReference type="OrthoDB" id="3945418at2759"/>
<dbReference type="PROSITE" id="PS00086">
    <property type="entry name" value="CYTOCHROME_P450"/>
    <property type="match status" value="1"/>
</dbReference>
<dbReference type="SUPFAM" id="SSF48264">
    <property type="entry name" value="Cytochrome P450"/>
    <property type="match status" value="1"/>
</dbReference>
<dbReference type="InterPro" id="IPR050121">
    <property type="entry name" value="Cytochrome_P450_monoxygenase"/>
</dbReference>
<organism evidence="9 10">
    <name type="scientific">Aspergillus turcosus</name>
    <dbReference type="NCBI Taxonomy" id="1245748"/>
    <lineage>
        <taxon>Eukaryota</taxon>
        <taxon>Fungi</taxon>
        <taxon>Dikarya</taxon>
        <taxon>Ascomycota</taxon>
        <taxon>Pezizomycotina</taxon>
        <taxon>Eurotiomycetes</taxon>
        <taxon>Eurotiomycetidae</taxon>
        <taxon>Eurotiales</taxon>
        <taxon>Aspergillaceae</taxon>
        <taxon>Aspergillus</taxon>
        <taxon>Aspergillus subgen. Fumigati</taxon>
    </lineage>
</organism>
<evidence type="ECO:0000256" key="5">
    <source>
        <dbReference type="ARBA" id="ARBA00023004"/>
    </source>
</evidence>